<keyword evidence="2" id="KW-1185">Reference proteome</keyword>
<comment type="caution">
    <text evidence="1">The sequence shown here is derived from an EMBL/GenBank/DDBJ whole genome shotgun (WGS) entry which is preliminary data.</text>
</comment>
<proteinExistence type="predicted"/>
<sequence>MCARRCPVYYSQQVLSYVCKTLSCLLQSTGSELRLQDVVLSITVNRFLVTCARRCAVYYSQQVLSYVCKTLSCLLQSTCSELRLQDVVLSITVNRF</sequence>
<accession>A0A9D4K391</accession>
<evidence type="ECO:0000313" key="1">
    <source>
        <dbReference type="EMBL" id="KAH3832098.1"/>
    </source>
</evidence>
<dbReference type="Proteomes" id="UP000828390">
    <property type="component" value="Unassembled WGS sequence"/>
</dbReference>
<gene>
    <name evidence="1" type="ORF">DPMN_105375</name>
</gene>
<organism evidence="1 2">
    <name type="scientific">Dreissena polymorpha</name>
    <name type="common">Zebra mussel</name>
    <name type="synonym">Mytilus polymorpha</name>
    <dbReference type="NCBI Taxonomy" id="45954"/>
    <lineage>
        <taxon>Eukaryota</taxon>
        <taxon>Metazoa</taxon>
        <taxon>Spiralia</taxon>
        <taxon>Lophotrochozoa</taxon>
        <taxon>Mollusca</taxon>
        <taxon>Bivalvia</taxon>
        <taxon>Autobranchia</taxon>
        <taxon>Heteroconchia</taxon>
        <taxon>Euheterodonta</taxon>
        <taxon>Imparidentia</taxon>
        <taxon>Neoheterodontei</taxon>
        <taxon>Myida</taxon>
        <taxon>Dreissenoidea</taxon>
        <taxon>Dreissenidae</taxon>
        <taxon>Dreissena</taxon>
    </lineage>
</organism>
<dbReference type="EMBL" id="JAIWYP010000004">
    <property type="protein sequence ID" value="KAH3832098.1"/>
    <property type="molecule type" value="Genomic_DNA"/>
</dbReference>
<dbReference type="AlphaFoldDB" id="A0A9D4K391"/>
<protein>
    <submittedName>
        <fullName evidence="1">Uncharacterized protein</fullName>
    </submittedName>
</protein>
<reference evidence="1" key="2">
    <citation type="submission" date="2020-11" db="EMBL/GenBank/DDBJ databases">
        <authorList>
            <person name="McCartney M.A."/>
            <person name="Auch B."/>
            <person name="Kono T."/>
            <person name="Mallez S."/>
            <person name="Becker A."/>
            <person name="Gohl D.M."/>
            <person name="Silverstein K.A.T."/>
            <person name="Koren S."/>
            <person name="Bechman K.B."/>
            <person name="Herman A."/>
            <person name="Abrahante J.E."/>
            <person name="Garbe J."/>
        </authorList>
    </citation>
    <scope>NUCLEOTIDE SEQUENCE</scope>
    <source>
        <strain evidence="1">Duluth1</strain>
        <tissue evidence="1">Whole animal</tissue>
    </source>
</reference>
<evidence type="ECO:0000313" key="2">
    <source>
        <dbReference type="Proteomes" id="UP000828390"/>
    </source>
</evidence>
<name>A0A9D4K391_DREPO</name>
<reference evidence="1" key="1">
    <citation type="journal article" date="2019" name="bioRxiv">
        <title>The Genome of the Zebra Mussel, Dreissena polymorpha: A Resource for Invasive Species Research.</title>
        <authorList>
            <person name="McCartney M.A."/>
            <person name="Auch B."/>
            <person name="Kono T."/>
            <person name="Mallez S."/>
            <person name="Zhang Y."/>
            <person name="Obille A."/>
            <person name="Becker A."/>
            <person name="Abrahante J.E."/>
            <person name="Garbe J."/>
            <person name="Badalamenti J.P."/>
            <person name="Herman A."/>
            <person name="Mangelson H."/>
            <person name="Liachko I."/>
            <person name="Sullivan S."/>
            <person name="Sone E.D."/>
            <person name="Koren S."/>
            <person name="Silverstein K.A.T."/>
            <person name="Beckman K.B."/>
            <person name="Gohl D.M."/>
        </authorList>
    </citation>
    <scope>NUCLEOTIDE SEQUENCE</scope>
    <source>
        <strain evidence="1">Duluth1</strain>
        <tissue evidence="1">Whole animal</tissue>
    </source>
</reference>